<dbReference type="EMBL" id="FQYP01000007">
    <property type="protein sequence ID" value="SHJ27860.1"/>
    <property type="molecule type" value="Genomic_DNA"/>
</dbReference>
<dbReference type="Pfam" id="PF13308">
    <property type="entry name" value="YARHG"/>
    <property type="match status" value="1"/>
</dbReference>
<sequence>MKIITTISIFFISNIVLGQYLGYSPIDDSDVAKWIPKYQMEYYGVYDFGDSEGESTLVLFGTGSEIITQVKSGKWNSDTKATEWISVYDNLTKVTIDKNGQFTSDQYQGEFVTYENNGNPIKCLKVYDSWSGVSEKKGEYELGRKTNQNVSEVFYGHYANASFENLSPENLEKMSSRELQIMRNEIFARYGYRFIKGGKMDLHFRQQNWYKPQHSNVDKFLTSLEKRNIKLIQEMEGRP</sequence>
<accession>A0A1M6I0H2</accession>
<dbReference type="AlphaFoldDB" id="A0A1M6I0H2"/>
<dbReference type="Gene3D" id="1.20.58.1690">
    <property type="match status" value="1"/>
</dbReference>
<gene>
    <name evidence="2" type="ORF">SAMN04488508_10728</name>
</gene>
<evidence type="ECO:0000313" key="2">
    <source>
        <dbReference type="EMBL" id="SHJ27860.1"/>
    </source>
</evidence>
<dbReference type="OrthoDB" id="353549at2"/>
<feature type="domain" description="YARHG" evidence="1">
    <location>
        <begin position="156"/>
        <end position="237"/>
    </location>
</feature>
<dbReference type="InterPro" id="IPR025582">
    <property type="entry name" value="YARHG_dom"/>
</dbReference>
<dbReference type="InterPro" id="IPR038434">
    <property type="entry name" value="YARHG_sf"/>
</dbReference>
<reference evidence="3" key="1">
    <citation type="submission" date="2016-11" db="EMBL/GenBank/DDBJ databases">
        <authorList>
            <person name="Varghese N."/>
            <person name="Submissions S."/>
        </authorList>
    </citation>
    <scope>NUCLEOTIDE SEQUENCE [LARGE SCALE GENOMIC DNA]</scope>
    <source>
        <strain evidence="3">DSM 22623</strain>
    </source>
</reference>
<protein>
    <submittedName>
        <fullName evidence="2">YARHG domain-containing protein</fullName>
    </submittedName>
</protein>
<dbReference type="Proteomes" id="UP000184432">
    <property type="component" value="Unassembled WGS sequence"/>
</dbReference>
<evidence type="ECO:0000259" key="1">
    <source>
        <dbReference type="SMART" id="SM01324"/>
    </source>
</evidence>
<proteinExistence type="predicted"/>
<organism evidence="2 3">
    <name type="scientific">Aquimarina spongiae</name>
    <dbReference type="NCBI Taxonomy" id="570521"/>
    <lineage>
        <taxon>Bacteria</taxon>
        <taxon>Pseudomonadati</taxon>
        <taxon>Bacteroidota</taxon>
        <taxon>Flavobacteriia</taxon>
        <taxon>Flavobacteriales</taxon>
        <taxon>Flavobacteriaceae</taxon>
        <taxon>Aquimarina</taxon>
    </lineage>
</organism>
<keyword evidence="3" id="KW-1185">Reference proteome</keyword>
<name>A0A1M6I0H2_9FLAO</name>
<dbReference type="SMART" id="SM01324">
    <property type="entry name" value="YARHG"/>
    <property type="match status" value="1"/>
</dbReference>
<evidence type="ECO:0000313" key="3">
    <source>
        <dbReference type="Proteomes" id="UP000184432"/>
    </source>
</evidence>
<dbReference type="STRING" id="570521.SAMN04488508_10728"/>